<protein>
    <submittedName>
        <fullName evidence="2">Uncharacterized protein</fullName>
    </submittedName>
</protein>
<name>A0ABN7QM20_9BURK</name>
<sequence>MLAVETGEAMQESGLKACSNAGQQAMNQA</sequence>
<proteinExistence type="predicted"/>
<keyword evidence="3" id="KW-1185">Reference proteome</keyword>
<evidence type="ECO:0000256" key="1">
    <source>
        <dbReference type="SAM" id="MobiDB-lite"/>
    </source>
</evidence>
<accession>A0ABN7QM20</accession>
<dbReference type="Proteomes" id="UP000789752">
    <property type="component" value="Unassembled WGS sequence"/>
</dbReference>
<organism evidence="2 3">
    <name type="scientific">Paraburkholderia gardini</name>
    <dbReference type="NCBI Taxonomy" id="2823469"/>
    <lineage>
        <taxon>Bacteria</taxon>
        <taxon>Pseudomonadati</taxon>
        <taxon>Pseudomonadota</taxon>
        <taxon>Betaproteobacteria</taxon>
        <taxon>Burkholderiales</taxon>
        <taxon>Burkholderiaceae</taxon>
        <taxon>Paraburkholderia</taxon>
    </lineage>
</organism>
<feature type="region of interest" description="Disordered" evidence="1">
    <location>
        <begin position="1"/>
        <end position="29"/>
    </location>
</feature>
<comment type="caution">
    <text evidence="2">The sequence shown here is derived from an EMBL/GenBank/DDBJ whole genome shotgun (WGS) entry which is preliminary data.</text>
</comment>
<evidence type="ECO:0000313" key="2">
    <source>
        <dbReference type="EMBL" id="CAG4906745.1"/>
    </source>
</evidence>
<gene>
    <name evidence="2" type="ORF">R54767_03333</name>
</gene>
<dbReference type="EMBL" id="CAJQYY010000019">
    <property type="protein sequence ID" value="CAG4906745.1"/>
    <property type="molecule type" value="Genomic_DNA"/>
</dbReference>
<feature type="compositionally biased region" description="Polar residues" evidence="1">
    <location>
        <begin position="20"/>
        <end position="29"/>
    </location>
</feature>
<evidence type="ECO:0000313" key="3">
    <source>
        <dbReference type="Proteomes" id="UP000789752"/>
    </source>
</evidence>
<reference evidence="2 3" key="1">
    <citation type="submission" date="2021-04" db="EMBL/GenBank/DDBJ databases">
        <authorList>
            <person name="Vanwijnsberghe S."/>
        </authorList>
    </citation>
    <scope>NUCLEOTIDE SEQUENCE [LARGE SCALE GENOMIC DNA]</scope>
    <source>
        <strain evidence="2 3">LMG 32171</strain>
    </source>
</reference>